<evidence type="ECO:0000313" key="4">
    <source>
        <dbReference type="Proteomes" id="UP000240996"/>
    </source>
</evidence>
<evidence type="ECO:0000259" key="2">
    <source>
        <dbReference type="PROSITE" id="PS50076"/>
    </source>
</evidence>
<dbReference type="CDD" id="cd06257">
    <property type="entry name" value="DnaJ"/>
    <property type="match status" value="1"/>
</dbReference>
<dbReference type="PROSITE" id="PS50076">
    <property type="entry name" value="DNAJ_2"/>
    <property type="match status" value="1"/>
</dbReference>
<proteinExistence type="predicted"/>
<accession>A0A2T4YPL6</accession>
<sequence length="202" mass="22632">MTQDARKERKDRPSPRFHGRVEGSGRVCMWPGCAEPGEFRAPPLEGPSDGGPPQFRWFCLEHVRAFNAGYNYFDGMTADEIHHAQRPMAGWERETRAFAHGGGDTPPKWADFADPIDAIGARFGERMAAARKDGRVLSDGERRSLRVLGLGTDTDRTALRKRYSELVRRYHPDRNGGDRAHESELQKVIAAYQHLKGAAAFA</sequence>
<evidence type="ECO:0000313" key="3">
    <source>
        <dbReference type="EMBL" id="PTM45454.1"/>
    </source>
</evidence>
<dbReference type="SUPFAM" id="SSF46565">
    <property type="entry name" value="Chaperone J-domain"/>
    <property type="match status" value="1"/>
</dbReference>
<dbReference type="InterPro" id="IPR001623">
    <property type="entry name" value="DnaJ_domain"/>
</dbReference>
<organism evidence="3 4">
    <name type="scientific">Sphingomonas aerolata</name>
    <dbReference type="NCBI Taxonomy" id="185951"/>
    <lineage>
        <taxon>Bacteria</taxon>
        <taxon>Pseudomonadati</taxon>
        <taxon>Pseudomonadota</taxon>
        <taxon>Alphaproteobacteria</taxon>
        <taxon>Sphingomonadales</taxon>
        <taxon>Sphingomonadaceae</taxon>
        <taxon>Sphingomonas</taxon>
    </lineage>
</organism>
<evidence type="ECO:0000256" key="1">
    <source>
        <dbReference type="SAM" id="MobiDB-lite"/>
    </source>
</evidence>
<keyword evidence="4" id="KW-1185">Reference proteome</keyword>
<feature type="compositionally biased region" description="Basic and acidic residues" evidence="1">
    <location>
        <begin position="1"/>
        <end position="23"/>
    </location>
</feature>
<dbReference type="Pfam" id="PF00226">
    <property type="entry name" value="DnaJ"/>
    <property type="match status" value="1"/>
</dbReference>
<dbReference type="Proteomes" id="UP000240996">
    <property type="component" value="Unassembled WGS sequence"/>
</dbReference>
<name>A0A2T4YPL6_9SPHN</name>
<feature type="region of interest" description="Disordered" evidence="1">
    <location>
        <begin position="1"/>
        <end position="25"/>
    </location>
</feature>
<dbReference type="PRINTS" id="PR00625">
    <property type="entry name" value="JDOMAIN"/>
</dbReference>
<comment type="caution">
    <text evidence="3">The sequence shown here is derived from an EMBL/GenBank/DDBJ whole genome shotgun (WGS) entry which is preliminary data.</text>
</comment>
<dbReference type="AlphaFoldDB" id="A0A2T4YPL6"/>
<dbReference type="EMBL" id="PZZN01000002">
    <property type="protein sequence ID" value="PTM45454.1"/>
    <property type="molecule type" value="Genomic_DNA"/>
</dbReference>
<feature type="domain" description="J" evidence="2">
    <location>
        <begin position="143"/>
        <end position="200"/>
    </location>
</feature>
<protein>
    <submittedName>
        <fullName evidence="3">DnaJ-like protein</fullName>
    </submittedName>
</protein>
<dbReference type="InterPro" id="IPR036869">
    <property type="entry name" value="J_dom_sf"/>
</dbReference>
<reference evidence="3 4" key="1">
    <citation type="submission" date="2018-04" db="EMBL/GenBank/DDBJ databases">
        <title>Genomic Encyclopedia of Type Strains, Phase III (KMG-III): the genomes of soil and plant-associated and newly described type strains.</title>
        <authorList>
            <person name="Whitman W."/>
        </authorList>
    </citation>
    <scope>NUCLEOTIDE SEQUENCE [LARGE SCALE GENOMIC DNA]</scope>
    <source>
        <strain evidence="3 4">NW12</strain>
    </source>
</reference>
<dbReference type="Gene3D" id="1.10.287.110">
    <property type="entry name" value="DnaJ domain"/>
    <property type="match status" value="1"/>
</dbReference>
<dbReference type="SMART" id="SM00271">
    <property type="entry name" value="DnaJ"/>
    <property type="match status" value="1"/>
</dbReference>
<gene>
    <name evidence="3" type="ORF">C8J24_1670</name>
</gene>